<evidence type="ECO:0000313" key="2">
    <source>
        <dbReference type="Proteomes" id="UP000093000"/>
    </source>
</evidence>
<evidence type="ECO:0000313" key="1">
    <source>
        <dbReference type="EMBL" id="OBZ82714.1"/>
    </source>
</evidence>
<gene>
    <name evidence="1" type="ORF">A0J61_09237</name>
</gene>
<dbReference type="Proteomes" id="UP000093000">
    <property type="component" value="Unassembled WGS sequence"/>
</dbReference>
<comment type="caution">
    <text evidence="1">The sequence shown here is derived from an EMBL/GenBank/DDBJ whole genome shotgun (WGS) entry which is preliminary data.</text>
</comment>
<name>A0A1C7N5T9_9FUNG</name>
<dbReference type="AlphaFoldDB" id="A0A1C7N5T9"/>
<proteinExistence type="predicted"/>
<accession>A0A1C7N5T9</accession>
<keyword evidence="2" id="KW-1185">Reference proteome</keyword>
<sequence length="68" mass="7948">MNGLFFFCKIAQIKIPTTEADFKSLGVYFNDIAMIRQAYKSNCHQKETDEQQFETLPWSVFSEMACKK</sequence>
<dbReference type="InParanoid" id="A0A1C7N5T9"/>
<organism evidence="1 2">
    <name type="scientific">Choanephora cucurbitarum</name>
    <dbReference type="NCBI Taxonomy" id="101091"/>
    <lineage>
        <taxon>Eukaryota</taxon>
        <taxon>Fungi</taxon>
        <taxon>Fungi incertae sedis</taxon>
        <taxon>Mucoromycota</taxon>
        <taxon>Mucoromycotina</taxon>
        <taxon>Mucoromycetes</taxon>
        <taxon>Mucorales</taxon>
        <taxon>Mucorineae</taxon>
        <taxon>Choanephoraceae</taxon>
        <taxon>Choanephoroideae</taxon>
        <taxon>Choanephora</taxon>
    </lineage>
</organism>
<protein>
    <submittedName>
        <fullName evidence="1">Uncharacterized protein</fullName>
    </submittedName>
</protein>
<reference evidence="1 2" key="1">
    <citation type="submission" date="2016-03" db="EMBL/GenBank/DDBJ databases">
        <title>Choanephora cucurbitarum.</title>
        <authorList>
            <person name="Min B."/>
            <person name="Park H."/>
            <person name="Park J.-H."/>
            <person name="Shin H.-D."/>
            <person name="Choi I.-G."/>
        </authorList>
    </citation>
    <scope>NUCLEOTIDE SEQUENCE [LARGE SCALE GENOMIC DNA]</scope>
    <source>
        <strain evidence="1 2">KUS-F28377</strain>
    </source>
</reference>
<dbReference type="OrthoDB" id="10377902at2759"/>
<dbReference type="EMBL" id="LUGH01000805">
    <property type="protein sequence ID" value="OBZ82714.1"/>
    <property type="molecule type" value="Genomic_DNA"/>
</dbReference>